<dbReference type="Proteomes" id="UP001500547">
    <property type="component" value="Unassembled WGS sequence"/>
</dbReference>
<evidence type="ECO:0000256" key="1">
    <source>
        <dbReference type="ARBA" id="ARBA00044755"/>
    </source>
</evidence>
<comment type="similarity">
    <text evidence="1">Belongs to the bactofilin family.</text>
</comment>
<evidence type="ECO:0008006" key="4">
    <source>
        <dbReference type="Google" id="ProtNLM"/>
    </source>
</evidence>
<gene>
    <name evidence="2" type="ORF">GCM10025770_10650</name>
</gene>
<reference evidence="3" key="1">
    <citation type="journal article" date="2019" name="Int. J. Syst. Evol. Microbiol.">
        <title>The Global Catalogue of Microorganisms (GCM) 10K type strain sequencing project: providing services to taxonomists for standard genome sequencing and annotation.</title>
        <authorList>
            <consortium name="The Broad Institute Genomics Platform"/>
            <consortium name="The Broad Institute Genome Sequencing Center for Infectious Disease"/>
            <person name="Wu L."/>
            <person name="Ma J."/>
        </authorList>
    </citation>
    <scope>NUCLEOTIDE SEQUENCE [LARGE SCALE GENOMIC DNA]</scope>
    <source>
        <strain evidence="3">JCM 18715</strain>
    </source>
</reference>
<evidence type="ECO:0000313" key="2">
    <source>
        <dbReference type="EMBL" id="GAA5161439.1"/>
    </source>
</evidence>
<dbReference type="EMBL" id="BAABLD010000005">
    <property type="protein sequence ID" value="GAA5161439.1"/>
    <property type="molecule type" value="Genomic_DNA"/>
</dbReference>
<dbReference type="PANTHER" id="PTHR35024:SF4">
    <property type="entry name" value="POLYMER-FORMING CYTOSKELETAL PROTEIN"/>
    <property type="match status" value="1"/>
</dbReference>
<accession>A0ABP9QG73</accession>
<dbReference type="Pfam" id="PF04519">
    <property type="entry name" value="Bactofilin"/>
    <property type="match status" value="1"/>
</dbReference>
<comment type="caution">
    <text evidence="2">The sequence shown here is derived from an EMBL/GenBank/DDBJ whole genome shotgun (WGS) entry which is preliminary data.</text>
</comment>
<name>A0ABP9QG73_9RHOO</name>
<protein>
    <recommendedName>
        <fullName evidence="4">Cell shape determination protein CcmA</fullName>
    </recommendedName>
</protein>
<dbReference type="PANTHER" id="PTHR35024">
    <property type="entry name" value="HYPOTHETICAL CYTOSOLIC PROTEIN"/>
    <property type="match status" value="1"/>
</dbReference>
<organism evidence="2 3">
    <name type="scientific">Viridibacterium curvum</name>
    <dbReference type="NCBI Taxonomy" id="1101404"/>
    <lineage>
        <taxon>Bacteria</taxon>
        <taxon>Pseudomonadati</taxon>
        <taxon>Pseudomonadota</taxon>
        <taxon>Betaproteobacteria</taxon>
        <taxon>Rhodocyclales</taxon>
        <taxon>Rhodocyclaceae</taxon>
        <taxon>Viridibacterium</taxon>
    </lineage>
</organism>
<proteinExistence type="inferred from homology"/>
<dbReference type="InterPro" id="IPR007607">
    <property type="entry name" value="BacA/B"/>
</dbReference>
<sequence>MFGRKKEPSIDTSTLSSLIASNVEIVGNLSFMDGLHIDGHVRGDVLGKPGSRSLLVLSDRGSITGNVRSHDAVINGVIVGDLEVEHFVELQANARVTGSITYRSLRMDAGASVDGKLSKLGDADGSNVVELPAGNLATA</sequence>
<evidence type="ECO:0000313" key="3">
    <source>
        <dbReference type="Proteomes" id="UP001500547"/>
    </source>
</evidence>
<keyword evidence="3" id="KW-1185">Reference proteome</keyword>
<dbReference type="RefSeq" id="WP_345531837.1">
    <property type="nucleotide sequence ID" value="NZ_BAABLD010000005.1"/>
</dbReference>